<dbReference type="EMBL" id="BAABME010007860">
    <property type="protein sequence ID" value="GAA0171871.1"/>
    <property type="molecule type" value="Genomic_DNA"/>
</dbReference>
<comment type="caution">
    <text evidence="1">The sequence shown here is derived from an EMBL/GenBank/DDBJ whole genome shotgun (WGS) entry which is preliminary data.</text>
</comment>
<proteinExistence type="predicted"/>
<protein>
    <submittedName>
        <fullName evidence="1">Uncharacterized protein</fullName>
    </submittedName>
</protein>
<dbReference type="AlphaFoldDB" id="A0AAV3R966"/>
<organism evidence="1 2">
    <name type="scientific">Lithospermum erythrorhizon</name>
    <name type="common">Purple gromwell</name>
    <name type="synonym">Lithospermum officinale var. erythrorhizon</name>
    <dbReference type="NCBI Taxonomy" id="34254"/>
    <lineage>
        <taxon>Eukaryota</taxon>
        <taxon>Viridiplantae</taxon>
        <taxon>Streptophyta</taxon>
        <taxon>Embryophyta</taxon>
        <taxon>Tracheophyta</taxon>
        <taxon>Spermatophyta</taxon>
        <taxon>Magnoliopsida</taxon>
        <taxon>eudicotyledons</taxon>
        <taxon>Gunneridae</taxon>
        <taxon>Pentapetalae</taxon>
        <taxon>asterids</taxon>
        <taxon>lamiids</taxon>
        <taxon>Boraginales</taxon>
        <taxon>Boraginaceae</taxon>
        <taxon>Boraginoideae</taxon>
        <taxon>Lithospermeae</taxon>
        <taxon>Lithospermum</taxon>
    </lineage>
</organism>
<gene>
    <name evidence="1" type="ORF">LIER_25807</name>
</gene>
<evidence type="ECO:0000313" key="2">
    <source>
        <dbReference type="Proteomes" id="UP001454036"/>
    </source>
</evidence>
<dbReference type="Proteomes" id="UP001454036">
    <property type="component" value="Unassembled WGS sequence"/>
</dbReference>
<dbReference type="SUPFAM" id="SSF56672">
    <property type="entry name" value="DNA/RNA polymerases"/>
    <property type="match status" value="1"/>
</dbReference>
<reference evidence="1 2" key="1">
    <citation type="submission" date="2024-01" db="EMBL/GenBank/DDBJ databases">
        <title>The complete chloroplast genome sequence of Lithospermum erythrorhizon: insights into the phylogenetic relationship among Boraginaceae species and the maternal lineages of purple gromwells.</title>
        <authorList>
            <person name="Okada T."/>
            <person name="Watanabe K."/>
        </authorList>
    </citation>
    <scope>NUCLEOTIDE SEQUENCE [LARGE SCALE GENOMIC DNA]</scope>
</reference>
<dbReference type="InterPro" id="IPR043128">
    <property type="entry name" value="Rev_trsase/Diguanyl_cyclase"/>
</dbReference>
<sequence>MQRPKTQKGAQRLTGRTAALTRFISRAGDRSLLFFKAINKRKEFEWTKDFEQSFQELKVYLNPHSCWQGRWRWILYSCIWQSQSMA</sequence>
<keyword evidence="2" id="KW-1185">Reference proteome</keyword>
<dbReference type="Gene3D" id="3.30.70.270">
    <property type="match status" value="1"/>
</dbReference>
<evidence type="ECO:0000313" key="1">
    <source>
        <dbReference type="EMBL" id="GAA0171871.1"/>
    </source>
</evidence>
<accession>A0AAV3R966</accession>
<name>A0AAV3R966_LITER</name>
<dbReference type="InterPro" id="IPR043502">
    <property type="entry name" value="DNA/RNA_pol_sf"/>
</dbReference>